<dbReference type="AlphaFoldDB" id="A0A6B0UK65"/>
<dbReference type="EMBL" id="GIFC01007943">
    <property type="protein sequence ID" value="MXU90026.1"/>
    <property type="molecule type" value="Transcribed_RNA"/>
</dbReference>
<accession>A0A6B0UK65</accession>
<proteinExistence type="predicted"/>
<reference evidence="1" key="1">
    <citation type="submission" date="2019-12" db="EMBL/GenBank/DDBJ databases">
        <title>An insight into the sialome of adult female Ixodes ricinus ticks feeding for 6 days.</title>
        <authorList>
            <person name="Perner J."/>
            <person name="Ribeiro J.M.C."/>
        </authorList>
    </citation>
    <scope>NUCLEOTIDE SEQUENCE</scope>
    <source>
        <strain evidence="1">Semi-engorged</strain>
        <tissue evidence="1">Salivary glands</tissue>
    </source>
</reference>
<sequence>MYPPGSSYLLVTSSSRFGSKVYARWASPALAWLPLPLRATGRVCRPYNALYRSCTVQCTTTACDPPSPLFHLDPFLSRSISVSVPVTLYIGDVEPLTAASPFISSSHCQEAH</sequence>
<name>A0A6B0UK65_IXORI</name>
<evidence type="ECO:0000313" key="1">
    <source>
        <dbReference type="EMBL" id="MXU90026.1"/>
    </source>
</evidence>
<organism evidence="1">
    <name type="scientific">Ixodes ricinus</name>
    <name type="common">Common tick</name>
    <name type="synonym">Acarus ricinus</name>
    <dbReference type="NCBI Taxonomy" id="34613"/>
    <lineage>
        <taxon>Eukaryota</taxon>
        <taxon>Metazoa</taxon>
        <taxon>Ecdysozoa</taxon>
        <taxon>Arthropoda</taxon>
        <taxon>Chelicerata</taxon>
        <taxon>Arachnida</taxon>
        <taxon>Acari</taxon>
        <taxon>Parasitiformes</taxon>
        <taxon>Ixodida</taxon>
        <taxon>Ixodoidea</taxon>
        <taxon>Ixodidae</taxon>
        <taxon>Ixodinae</taxon>
        <taxon>Ixodes</taxon>
    </lineage>
</organism>
<protein>
    <submittedName>
        <fullName evidence="1">Putative serine/threonine protein phosphatase pp1</fullName>
    </submittedName>
</protein>